<evidence type="ECO:0000259" key="1">
    <source>
        <dbReference type="Pfam" id="PF05272"/>
    </source>
</evidence>
<dbReference type="PANTHER" id="PTHR34985:SF1">
    <property type="entry name" value="SLR0554 PROTEIN"/>
    <property type="match status" value="1"/>
</dbReference>
<protein>
    <recommendedName>
        <fullName evidence="1">Virulence-associated protein E-like domain-containing protein</fullName>
    </recommendedName>
</protein>
<dbReference type="STRING" id="997884.HMPREF1068_03111"/>
<dbReference type="EMBL" id="AGXS01000020">
    <property type="protein sequence ID" value="EIY48032.1"/>
    <property type="molecule type" value="Genomic_DNA"/>
</dbReference>
<keyword evidence="3" id="KW-1185">Reference proteome</keyword>
<dbReference type="eggNOG" id="COG5545">
    <property type="taxonomic scope" value="Bacteria"/>
</dbReference>
<sequence length="772" mass="89097">MINLKYNITLDIATASTRRAAKWQNKRVTWQDIVNTLSQTERTPETLKQYFSYTKDRQCEIKDVGGFVGGYLREGRRKKGYVEYLQTVSLDVDFGPIDMWIDFGMLGYAGCMYTTHKHRPEDPRFRIVIPLSRKVSPEEYEAISRIIASWLGIDYFDDTTYQPTRLMYYPSTSKDGEFIFQYNDDKIMDPDEVLAELPNWKDPTTWPVSSRVKERVHHETSGKMMEDPEDKGGIVGAFCRAYTIEEAIAEFLDDVYEPCTEMGNNRYSLIGASTSGGLVVYDNKFAFSHHATDATSGILCNAFDLVRLHKFADLDEKAKSGTEVTKLPSYKAMTEFAGKLGPVKKEIVRQRREMATADDYDEIEGEARKTATADDWVERLTMIGKTDVVESTIDNACIILGNDENLKGRLKLNSHSMKDEVVKPFMWDRDVIRYPRQLDDNDLNQIRRYMEKCYGVKGKDTVKPAIYITSQEHSYHPIKEYLDDLPEWDGVERLDELLIRLFGAEDTPYVRAVTRKPFCAAVKRIYQPGAKFDYVLVLIGEQGAGKSTFLSKMGGKWFTDNVRITDDKRDNLEIMRGRWILEIAEMRGFNKTEAEFSKGFISRTEDIYRRAYKELDVVHPRQSIFIGTHNKSDFLHDETGNRRYWPVQCTKGKEAAAEVWSYLTPETVAQIWAEAKERVSQGEALYLDRELEKVAKEMQSNHLESDAWEEDVLRFIEDKTEVTTKEIWELAIQGDKPISKVDQNRISKIMRVAGWGSKSVNRKGVKVRVWKR</sequence>
<evidence type="ECO:0000313" key="2">
    <source>
        <dbReference type="EMBL" id="EIY48032.1"/>
    </source>
</evidence>
<name>I8XD59_9BACE</name>
<dbReference type="InterPro" id="IPR027417">
    <property type="entry name" value="P-loop_NTPase"/>
</dbReference>
<dbReference type="PATRIC" id="fig|997884.3.peg.3195"/>
<dbReference type="SUPFAM" id="SSF52540">
    <property type="entry name" value="P-loop containing nucleoside triphosphate hydrolases"/>
    <property type="match status" value="1"/>
</dbReference>
<dbReference type="AlphaFoldDB" id="I8XD59"/>
<gene>
    <name evidence="2" type="ORF">HMPREF1068_03111</name>
</gene>
<feature type="domain" description="Virulence-associated protein E-like" evidence="1">
    <location>
        <begin position="482"/>
        <end position="702"/>
    </location>
</feature>
<dbReference type="RefSeq" id="WP_007486299.1">
    <property type="nucleotide sequence ID" value="NZ_JH724315.1"/>
</dbReference>
<comment type="caution">
    <text evidence="2">The sequence shown here is derived from an EMBL/GenBank/DDBJ whole genome shotgun (WGS) entry which is preliminary data.</text>
</comment>
<dbReference type="Pfam" id="PF05272">
    <property type="entry name" value="VapE-like_dom"/>
    <property type="match status" value="1"/>
</dbReference>
<proteinExistence type="predicted"/>
<dbReference type="PANTHER" id="PTHR34985">
    <property type="entry name" value="SLR0554 PROTEIN"/>
    <property type="match status" value="1"/>
</dbReference>
<dbReference type="InterPro" id="IPR007936">
    <property type="entry name" value="VapE-like_dom"/>
</dbReference>
<reference evidence="2 3" key="1">
    <citation type="submission" date="2012-02" db="EMBL/GenBank/DDBJ databases">
        <title>The Genome Sequence of Bacteroides nordii CL02T12C05.</title>
        <authorList>
            <consortium name="The Broad Institute Genome Sequencing Platform"/>
            <person name="Earl A."/>
            <person name="Ward D."/>
            <person name="Feldgarden M."/>
            <person name="Gevers D."/>
            <person name="Zitomersky N.L."/>
            <person name="Coyne M.J."/>
            <person name="Comstock L.E."/>
            <person name="Young S.K."/>
            <person name="Zeng Q."/>
            <person name="Gargeya S."/>
            <person name="Fitzgerald M."/>
            <person name="Haas B."/>
            <person name="Abouelleil A."/>
            <person name="Alvarado L."/>
            <person name="Arachchi H.M."/>
            <person name="Berlin A."/>
            <person name="Chapman S.B."/>
            <person name="Gearin G."/>
            <person name="Goldberg J."/>
            <person name="Griggs A."/>
            <person name="Gujja S."/>
            <person name="Hansen M."/>
            <person name="Heiman D."/>
            <person name="Howarth C."/>
            <person name="Larimer J."/>
            <person name="Lui A."/>
            <person name="MacDonald P.J.P."/>
            <person name="McCowen C."/>
            <person name="Montmayeur A."/>
            <person name="Murphy C."/>
            <person name="Neiman D."/>
            <person name="Pearson M."/>
            <person name="Priest M."/>
            <person name="Roberts A."/>
            <person name="Saif S."/>
            <person name="Shea T."/>
            <person name="Sisk P."/>
            <person name="Stolte C."/>
            <person name="Sykes S."/>
            <person name="Wortman J."/>
            <person name="Nusbaum C."/>
            <person name="Birren B."/>
        </authorList>
    </citation>
    <scope>NUCLEOTIDE SEQUENCE [LARGE SCALE GENOMIC DNA]</scope>
    <source>
        <strain evidence="2 3">CL02T12C05</strain>
    </source>
</reference>
<accession>I8XD59</accession>
<dbReference type="HOGENOM" id="CLU_018385_1_0_10"/>
<organism evidence="2 3">
    <name type="scientific">Bacteroides nordii CL02T12C05</name>
    <dbReference type="NCBI Taxonomy" id="997884"/>
    <lineage>
        <taxon>Bacteria</taxon>
        <taxon>Pseudomonadati</taxon>
        <taxon>Bacteroidota</taxon>
        <taxon>Bacteroidia</taxon>
        <taxon>Bacteroidales</taxon>
        <taxon>Bacteroidaceae</taxon>
        <taxon>Bacteroides</taxon>
    </lineage>
</organism>
<dbReference type="Proteomes" id="UP000003089">
    <property type="component" value="Unassembled WGS sequence"/>
</dbReference>
<evidence type="ECO:0000313" key="3">
    <source>
        <dbReference type="Proteomes" id="UP000003089"/>
    </source>
</evidence>